<evidence type="ECO:0000313" key="8">
    <source>
        <dbReference type="EMBL" id="PLB46491.1"/>
    </source>
</evidence>
<keyword evidence="9" id="KW-1185">Reference proteome</keyword>
<feature type="domain" description="Zn(2)-C6 fungal-type" evidence="7">
    <location>
        <begin position="18"/>
        <end position="54"/>
    </location>
</feature>
<dbReference type="InterPro" id="IPR050987">
    <property type="entry name" value="AtrR-like"/>
</dbReference>
<dbReference type="OrthoDB" id="39175at2759"/>
<dbReference type="Proteomes" id="UP000234275">
    <property type="component" value="Unassembled WGS sequence"/>
</dbReference>
<evidence type="ECO:0000256" key="2">
    <source>
        <dbReference type="ARBA" id="ARBA00023015"/>
    </source>
</evidence>
<name>A0A2I2G0V3_9EURO</name>
<dbReference type="Pfam" id="PF00172">
    <property type="entry name" value="Zn_clus"/>
    <property type="match status" value="1"/>
</dbReference>
<dbReference type="SMART" id="SM00066">
    <property type="entry name" value="GAL4"/>
    <property type="match status" value="1"/>
</dbReference>
<dbReference type="Gene3D" id="4.10.240.10">
    <property type="entry name" value="Zn(2)-C6 fungal-type DNA-binding domain"/>
    <property type="match status" value="1"/>
</dbReference>
<dbReference type="CDD" id="cd00067">
    <property type="entry name" value="GAL4"/>
    <property type="match status" value="1"/>
</dbReference>
<dbReference type="InterPro" id="IPR007219">
    <property type="entry name" value="XnlR_reg_dom"/>
</dbReference>
<feature type="compositionally biased region" description="Basic and acidic residues" evidence="6">
    <location>
        <begin position="81"/>
        <end position="90"/>
    </location>
</feature>
<dbReference type="Pfam" id="PF04082">
    <property type="entry name" value="Fungal_trans"/>
    <property type="match status" value="1"/>
</dbReference>
<dbReference type="AlphaFoldDB" id="A0A2I2G0V3"/>
<proteinExistence type="predicted"/>
<dbReference type="GO" id="GO:0008270">
    <property type="term" value="F:zinc ion binding"/>
    <property type="evidence" value="ECO:0007669"/>
    <property type="project" value="InterPro"/>
</dbReference>
<dbReference type="RefSeq" id="XP_024701793.1">
    <property type="nucleotide sequence ID" value="XM_024844521.1"/>
</dbReference>
<keyword evidence="4" id="KW-0804">Transcription</keyword>
<dbReference type="GO" id="GO:0009893">
    <property type="term" value="P:positive regulation of metabolic process"/>
    <property type="evidence" value="ECO:0007669"/>
    <property type="project" value="UniProtKB-ARBA"/>
</dbReference>
<dbReference type="PANTHER" id="PTHR46910:SF40">
    <property type="entry name" value="ZN(II)2CYS6 TRANSCRIPTION FACTOR (EUROFUNG)"/>
    <property type="match status" value="1"/>
</dbReference>
<dbReference type="PANTHER" id="PTHR46910">
    <property type="entry name" value="TRANSCRIPTION FACTOR PDR1"/>
    <property type="match status" value="1"/>
</dbReference>
<evidence type="ECO:0000256" key="5">
    <source>
        <dbReference type="ARBA" id="ARBA00023242"/>
    </source>
</evidence>
<organism evidence="8 9">
    <name type="scientific">Aspergillus steynii IBT 23096</name>
    <dbReference type="NCBI Taxonomy" id="1392250"/>
    <lineage>
        <taxon>Eukaryota</taxon>
        <taxon>Fungi</taxon>
        <taxon>Dikarya</taxon>
        <taxon>Ascomycota</taxon>
        <taxon>Pezizomycotina</taxon>
        <taxon>Eurotiomycetes</taxon>
        <taxon>Eurotiomycetidae</taxon>
        <taxon>Eurotiales</taxon>
        <taxon>Aspergillaceae</taxon>
        <taxon>Aspergillus</taxon>
        <taxon>Aspergillus subgen. Circumdati</taxon>
    </lineage>
</organism>
<dbReference type="GO" id="GO:0006351">
    <property type="term" value="P:DNA-templated transcription"/>
    <property type="evidence" value="ECO:0007669"/>
    <property type="project" value="InterPro"/>
</dbReference>
<keyword evidence="3" id="KW-0238">DNA-binding</keyword>
<protein>
    <submittedName>
        <fullName evidence="8">Beta-glucosidase</fullName>
    </submittedName>
</protein>
<keyword evidence="2" id="KW-0805">Transcription regulation</keyword>
<comment type="caution">
    <text evidence="8">The sequence shown here is derived from an EMBL/GenBank/DDBJ whole genome shotgun (WGS) entry which is preliminary data.</text>
</comment>
<feature type="region of interest" description="Disordered" evidence="6">
    <location>
        <begin position="63"/>
        <end position="90"/>
    </location>
</feature>
<reference evidence="8 9" key="1">
    <citation type="submission" date="2016-12" db="EMBL/GenBank/DDBJ databases">
        <title>The genomes of Aspergillus section Nigri reveals drivers in fungal speciation.</title>
        <authorList>
            <consortium name="DOE Joint Genome Institute"/>
            <person name="Vesth T.C."/>
            <person name="Nybo J."/>
            <person name="Theobald S."/>
            <person name="Brandl J."/>
            <person name="Frisvad J.C."/>
            <person name="Nielsen K.F."/>
            <person name="Lyhne E.K."/>
            <person name="Kogle M.E."/>
            <person name="Kuo A."/>
            <person name="Riley R."/>
            <person name="Clum A."/>
            <person name="Nolan M."/>
            <person name="Lipzen A."/>
            <person name="Salamov A."/>
            <person name="Henrissat B."/>
            <person name="Wiebenga A."/>
            <person name="De Vries R.P."/>
            <person name="Grigoriev I.V."/>
            <person name="Mortensen U.H."/>
            <person name="Andersen M.R."/>
            <person name="Baker S.E."/>
        </authorList>
    </citation>
    <scope>NUCLEOTIDE SEQUENCE [LARGE SCALE GENOMIC DNA]</scope>
    <source>
        <strain evidence="8 9">IBT 23096</strain>
    </source>
</reference>
<evidence type="ECO:0000256" key="1">
    <source>
        <dbReference type="ARBA" id="ARBA00022723"/>
    </source>
</evidence>
<evidence type="ECO:0000256" key="6">
    <source>
        <dbReference type="SAM" id="MobiDB-lite"/>
    </source>
</evidence>
<dbReference type="PROSITE" id="PS50048">
    <property type="entry name" value="ZN2_CY6_FUNGAL_2"/>
    <property type="match status" value="1"/>
</dbReference>
<dbReference type="CDD" id="cd12148">
    <property type="entry name" value="fungal_TF_MHR"/>
    <property type="match status" value="1"/>
</dbReference>
<dbReference type="EMBL" id="MSFO01000006">
    <property type="protein sequence ID" value="PLB46491.1"/>
    <property type="molecule type" value="Genomic_DNA"/>
</dbReference>
<keyword evidence="5" id="KW-0539">Nucleus</keyword>
<dbReference type="InterPro" id="IPR001138">
    <property type="entry name" value="Zn2Cys6_DnaBD"/>
</dbReference>
<keyword evidence="1" id="KW-0479">Metal-binding</keyword>
<dbReference type="GO" id="GO:0003677">
    <property type="term" value="F:DNA binding"/>
    <property type="evidence" value="ECO:0007669"/>
    <property type="project" value="UniProtKB-KW"/>
</dbReference>
<dbReference type="InterPro" id="IPR036864">
    <property type="entry name" value="Zn2-C6_fun-type_DNA-bd_sf"/>
</dbReference>
<dbReference type="SUPFAM" id="SSF57701">
    <property type="entry name" value="Zn2/Cys6 DNA-binding domain"/>
    <property type="match status" value="1"/>
</dbReference>
<evidence type="ECO:0000313" key="9">
    <source>
        <dbReference type="Proteomes" id="UP000234275"/>
    </source>
</evidence>
<dbReference type="GeneID" id="36552221"/>
<dbReference type="STRING" id="1392250.A0A2I2G0V3"/>
<evidence type="ECO:0000256" key="4">
    <source>
        <dbReference type="ARBA" id="ARBA00023163"/>
    </source>
</evidence>
<evidence type="ECO:0000256" key="3">
    <source>
        <dbReference type="ARBA" id="ARBA00023125"/>
    </source>
</evidence>
<sequence length="554" mass="64189">MPQELDEQPLRVDLTTQACDTCRKRKVKCHLPRPVSGAAARCGRCERLNRPCTFLMPAKVRGPKKRLAARGHSPQTPTSDHSVRSLQDRDSVPTSFRAYPTDDICDRRLFKKMLQDYLEYMYPVVPIIHRPSFRRRLEEDRDCDDAGFLGLEIAMAANIVAAMPSRFNEYRSNYPPLRFCTRREMVWACYQKAMGLRTPDHFEQINFQKFATTYLFCAAFMQLGEHNWSRMLQSEAMQLARMLNLHNISEYVGLNHIETQLRKKGFWLVFYAFIHGQLQNMFGERLSYLDPSQLLSLNPEDLMPVEVEDEQIFENEILTPCTSNPCLVTGFNLHSRVFWAAARNPRLKEPQDEPCPCTRARDPVVEMNYIRDQLHTLKFLLDDIPPLLRPWMPMDGDIPAAVDADRVRSDFATMRANLHVTHLWVQSLLLDRLEATQSRHHSIQSATADLDPVVMDAQALWREREELCRQLFFVLHSLPQVNLEANGLHLAYKVRDIAASLLACPFHPDAPESQRATEYLQHSSNILARLDRSENMNTIHLQSWIDTDRITDRN</sequence>
<gene>
    <name evidence="8" type="ORF">P170DRAFT_362301</name>
</gene>
<dbReference type="PROSITE" id="PS00463">
    <property type="entry name" value="ZN2_CY6_FUNGAL_1"/>
    <property type="match status" value="1"/>
</dbReference>
<dbReference type="VEuPathDB" id="FungiDB:P170DRAFT_362301"/>
<accession>A0A2I2G0V3</accession>
<dbReference type="GO" id="GO:0000981">
    <property type="term" value="F:DNA-binding transcription factor activity, RNA polymerase II-specific"/>
    <property type="evidence" value="ECO:0007669"/>
    <property type="project" value="InterPro"/>
</dbReference>
<evidence type="ECO:0000259" key="7">
    <source>
        <dbReference type="PROSITE" id="PS50048"/>
    </source>
</evidence>